<accession>A0A2W2CLX2</accession>
<keyword evidence="4" id="KW-1185">Reference proteome</keyword>
<feature type="region of interest" description="Disordered" evidence="1">
    <location>
        <begin position="1"/>
        <end position="21"/>
    </location>
</feature>
<feature type="transmembrane region" description="Helical" evidence="2">
    <location>
        <begin position="152"/>
        <end position="173"/>
    </location>
</feature>
<evidence type="ECO:0000313" key="4">
    <source>
        <dbReference type="Proteomes" id="UP000249304"/>
    </source>
</evidence>
<feature type="region of interest" description="Disordered" evidence="1">
    <location>
        <begin position="43"/>
        <end position="93"/>
    </location>
</feature>
<organism evidence="3 4">
    <name type="scientific">Nonomuraea aridisoli</name>
    <dbReference type="NCBI Taxonomy" id="2070368"/>
    <lineage>
        <taxon>Bacteria</taxon>
        <taxon>Bacillati</taxon>
        <taxon>Actinomycetota</taxon>
        <taxon>Actinomycetes</taxon>
        <taxon>Streptosporangiales</taxon>
        <taxon>Streptosporangiaceae</taxon>
        <taxon>Nonomuraea</taxon>
    </lineage>
</organism>
<sequence>LPPSPPQGRRTRDRGGNLITAGLPVIGNMRGQLGCLSMRPRIGGKGVKERGDELVSCPPRPPWRRTSSTGPARRSGTDAPARPAPRTRNERNRERIQVIAMRLSKGEQRALEEIEERLAFEDPDLDALLARTYQGEPPPPKEWRGPRTVPGYVWRVTVLIGVCVFLIVVGLLLTTPG</sequence>
<keyword evidence="2" id="KW-0472">Membrane</keyword>
<gene>
    <name evidence="3" type="ORF">C1J01_48255</name>
</gene>
<evidence type="ECO:0008006" key="5">
    <source>
        <dbReference type="Google" id="ProtNLM"/>
    </source>
</evidence>
<proteinExistence type="predicted"/>
<feature type="non-terminal residue" evidence="3">
    <location>
        <position position="1"/>
    </location>
</feature>
<dbReference type="AlphaFoldDB" id="A0A2W2CLX2"/>
<keyword evidence="2" id="KW-0812">Transmembrane</keyword>
<dbReference type="InterPro" id="IPR021401">
    <property type="entry name" value="DUF3040"/>
</dbReference>
<name>A0A2W2CLX2_9ACTN</name>
<comment type="caution">
    <text evidence="3">The sequence shown here is derived from an EMBL/GenBank/DDBJ whole genome shotgun (WGS) entry which is preliminary data.</text>
</comment>
<reference evidence="3 4" key="1">
    <citation type="submission" date="2018-01" db="EMBL/GenBank/DDBJ databases">
        <title>Draft genome sequence of Nonomuraea sp. KC333.</title>
        <authorList>
            <person name="Sahin N."/>
            <person name="Saygin H."/>
            <person name="Ay H."/>
        </authorList>
    </citation>
    <scope>NUCLEOTIDE SEQUENCE [LARGE SCALE GENOMIC DNA]</scope>
    <source>
        <strain evidence="3 4">KC333</strain>
    </source>
</reference>
<dbReference type="OrthoDB" id="3544453at2"/>
<evidence type="ECO:0000313" key="3">
    <source>
        <dbReference type="EMBL" id="PZG00502.1"/>
    </source>
</evidence>
<protein>
    <recommendedName>
        <fullName evidence="5">DUF3040 domain-containing protein</fullName>
    </recommendedName>
</protein>
<keyword evidence="2" id="KW-1133">Transmembrane helix</keyword>
<evidence type="ECO:0000256" key="1">
    <source>
        <dbReference type="SAM" id="MobiDB-lite"/>
    </source>
</evidence>
<dbReference type="Pfam" id="PF11239">
    <property type="entry name" value="DUF3040"/>
    <property type="match status" value="1"/>
</dbReference>
<evidence type="ECO:0000256" key="2">
    <source>
        <dbReference type="SAM" id="Phobius"/>
    </source>
</evidence>
<dbReference type="Proteomes" id="UP000249304">
    <property type="component" value="Unassembled WGS sequence"/>
</dbReference>
<dbReference type="EMBL" id="POUD01000603">
    <property type="protein sequence ID" value="PZG00502.1"/>
    <property type="molecule type" value="Genomic_DNA"/>
</dbReference>